<evidence type="ECO:0000256" key="1">
    <source>
        <dbReference type="ARBA" id="ARBA00004651"/>
    </source>
</evidence>
<name>A0A0Q3WZT1_9BACI</name>
<dbReference type="RefSeq" id="WP_055740728.1">
    <property type="nucleotide sequence ID" value="NZ_JAAIWL010000010.1"/>
</dbReference>
<evidence type="ECO:0000256" key="4">
    <source>
        <dbReference type="ARBA" id="ARBA00022692"/>
    </source>
</evidence>
<dbReference type="Pfam" id="PF07690">
    <property type="entry name" value="MFS_1"/>
    <property type="match status" value="1"/>
</dbReference>
<feature type="transmembrane region" description="Helical" evidence="7">
    <location>
        <begin position="172"/>
        <end position="190"/>
    </location>
</feature>
<evidence type="ECO:0000256" key="5">
    <source>
        <dbReference type="ARBA" id="ARBA00022989"/>
    </source>
</evidence>
<evidence type="ECO:0000256" key="7">
    <source>
        <dbReference type="SAM" id="Phobius"/>
    </source>
</evidence>
<dbReference type="GO" id="GO:0022857">
    <property type="term" value="F:transmembrane transporter activity"/>
    <property type="evidence" value="ECO:0007669"/>
    <property type="project" value="InterPro"/>
</dbReference>
<evidence type="ECO:0000256" key="6">
    <source>
        <dbReference type="ARBA" id="ARBA00023136"/>
    </source>
</evidence>
<keyword evidence="5 7" id="KW-1133">Transmembrane helix</keyword>
<accession>A0A0Q3WZT1</accession>
<dbReference type="GO" id="GO:0005886">
    <property type="term" value="C:plasma membrane"/>
    <property type="evidence" value="ECO:0007669"/>
    <property type="project" value="UniProtKB-SubCell"/>
</dbReference>
<dbReference type="InterPro" id="IPR011701">
    <property type="entry name" value="MFS"/>
</dbReference>
<keyword evidence="2" id="KW-0813">Transport</keyword>
<dbReference type="PANTHER" id="PTHR43414">
    <property type="entry name" value="MULTIDRUG RESISTANCE PROTEIN MDTG"/>
    <property type="match status" value="1"/>
</dbReference>
<dbReference type="SUPFAM" id="SSF103473">
    <property type="entry name" value="MFS general substrate transporter"/>
    <property type="match status" value="1"/>
</dbReference>
<protein>
    <submittedName>
        <fullName evidence="9">MFS transporter</fullName>
    </submittedName>
</protein>
<keyword evidence="4 7" id="KW-0812">Transmembrane</keyword>
<feature type="transmembrane region" description="Helical" evidence="7">
    <location>
        <begin position="344"/>
        <end position="369"/>
    </location>
</feature>
<dbReference type="OrthoDB" id="8952229at2"/>
<feature type="transmembrane region" description="Helical" evidence="7">
    <location>
        <begin position="255"/>
        <end position="274"/>
    </location>
</feature>
<keyword evidence="3" id="KW-1003">Cell membrane</keyword>
<feature type="transmembrane region" description="Helical" evidence="7">
    <location>
        <begin position="286"/>
        <end position="303"/>
    </location>
</feature>
<feature type="transmembrane region" description="Helical" evidence="7">
    <location>
        <begin position="56"/>
        <end position="77"/>
    </location>
</feature>
<reference evidence="9 10" key="1">
    <citation type="submission" date="2015-09" db="EMBL/GenBank/DDBJ databases">
        <title>Genome sequencing project for genomic taxonomy and phylogenomics of Bacillus-like bacteria.</title>
        <authorList>
            <person name="Liu B."/>
            <person name="Wang J."/>
            <person name="Zhu Y."/>
            <person name="Liu G."/>
            <person name="Chen Q."/>
            <person name="Chen Z."/>
            <person name="Lan J."/>
            <person name="Che J."/>
            <person name="Ge C."/>
            <person name="Shi H."/>
            <person name="Pan Z."/>
            <person name="Liu X."/>
        </authorList>
    </citation>
    <scope>NUCLEOTIDE SEQUENCE [LARGE SCALE GENOMIC DNA]</scope>
    <source>
        <strain evidence="9 10">LMG 18435</strain>
    </source>
</reference>
<feature type="domain" description="Major facilitator superfamily (MFS) profile" evidence="8">
    <location>
        <begin position="18"/>
        <end position="397"/>
    </location>
</feature>
<dbReference type="PANTHER" id="PTHR43414:SF1">
    <property type="entry name" value="PEPTIDE PERMEASE"/>
    <property type="match status" value="1"/>
</dbReference>
<evidence type="ECO:0000259" key="8">
    <source>
        <dbReference type="PROSITE" id="PS50850"/>
    </source>
</evidence>
<proteinExistence type="predicted"/>
<keyword evidence="6 7" id="KW-0472">Membrane</keyword>
<dbReference type="CDD" id="cd17329">
    <property type="entry name" value="MFS_MdtH_MDR_like"/>
    <property type="match status" value="1"/>
</dbReference>
<dbReference type="EMBL" id="LJJC01000004">
    <property type="protein sequence ID" value="KQL54932.1"/>
    <property type="molecule type" value="Genomic_DNA"/>
</dbReference>
<comment type="caution">
    <text evidence="9">The sequence shown here is derived from an EMBL/GenBank/DDBJ whole genome shotgun (WGS) entry which is preliminary data.</text>
</comment>
<evidence type="ECO:0000313" key="9">
    <source>
        <dbReference type="EMBL" id="KQL54932.1"/>
    </source>
</evidence>
<feature type="transmembrane region" description="Helical" evidence="7">
    <location>
        <begin position="148"/>
        <end position="166"/>
    </location>
</feature>
<dbReference type="Proteomes" id="UP000051888">
    <property type="component" value="Unassembled WGS sequence"/>
</dbReference>
<feature type="transmembrane region" description="Helical" evidence="7">
    <location>
        <begin position="83"/>
        <end position="103"/>
    </location>
</feature>
<organism evidence="9 10">
    <name type="scientific">Heyndrickxia shackletonii</name>
    <dbReference type="NCBI Taxonomy" id="157838"/>
    <lineage>
        <taxon>Bacteria</taxon>
        <taxon>Bacillati</taxon>
        <taxon>Bacillota</taxon>
        <taxon>Bacilli</taxon>
        <taxon>Bacillales</taxon>
        <taxon>Bacillaceae</taxon>
        <taxon>Heyndrickxia</taxon>
    </lineage>
</organism>
<dbReference type="InterPro" id="IPR036259">
    <property type="entry name" value="MFS_trans_sf"/>
</dbReference>
<dbReference type="Gene3D" id="1.20.1250.20">
    <property type="entry name" value="MFS general substrate transporter like domains"/>
    <property type="match status" value="1"/>
</dbReference>
<dbReference type="PROSITE" id="PS50850">
    <property type="entry name" value="MFS"/>
    <property type="match status" value="1"/>
</dbReference>
<evidence type="ECO:0000256" key="2">
    <source>
        <dbReference type="ARBA" id="ARBA00022448"/>
    </source>
</evidence>
<gene>
    <name evidence="9" type="ORF">AN964_16440</name>
</gene>
<comment type="subcellular location">
    <subcellularLocation>
        <location evidence="1">Cell membrane</location>
        <topology evidence="1">Multi-pass membrane protein</topology>
    </subcellularLocation>
</comment>
<evidence type="ECO:0000256" key="3">
    <source>
        <dbReference type="ARBA" id="ARBA00022475"/>
    </source>
</evidence>
<evidence type="ECO:0000313" key="10">
    <source>
        <dbReference type="Proteomes" id="UP000051888"/>
    </source>
</evidence>
<feature type="transmembrane region" description="Helical" evidence="7">
    <location>
        <begin position="20"/>
        <end position="44"/>
    </location>
</feature>
<dbReference type="InterPro" id="IPR020846">
    <property type="entry name" value="MFS_dom"/>
</dbReference>
<sequence length="412" mass="45562">MHKIFILLKGKTQTFHPLVWVLLFGTFISRAGFFMSIPFLGIYLHEIKGYDNSITGAILGISFFISTFSSFLGGAWSDRFGRFPVIIVSMLLWSMMFIGFVFASEIWQFFLLNALSGFCRSLFEPTARALLVDVTPTDKRIDVFNTRYFAINIGGAIGPLVGLSLGSSKNPQMFFITAIIFFICGLLLIISKTKFTFSENNISHSEKFTLKSSMRIIASDKVFKFFLIGNIFTTGAYAQLDTTLSQYLGTENVGVYSFLFAANAIAILILQFPIVKIMKKYQPLTALKLGSFLFALGISGFGFSNSMILLVLSVVFFTVGEILCFIIGDVLISDIAPKHLRGAYFGASGLQFFGQSAGAWLGGMLLSILGINNGILIFGILSILTLSAYPFFQHGETLLKKEVDIRQNTKIS</sequence>
<dbReference type="PATRIC" id="fig|157838.3.peg.3636"/>
<dbReference type="AlphaFoldDB" id="A0A0Q3WZT1"/>
<feature type="transmembrane region" description="Helical" evidence="7">
    <location>
        <begin position="375"/>
        <end position="392"/>
    </location>
</feature>
<keyword evidence="10" id="KW-1185">Reference proteome</keyword>
<dbReference type="STRING" id="157838.AN964_16440"/>
<feature type="transmembrane region" description="Helical" evidence="7">
    <location>
        <begin position="309"/>
        <end position="332"/>
    </location>
</feature>